<feature type="region of interest" description="Disordered" evidence="1">
    <location>
        <begin position="39"/>
        <end position="68"/>
    </location>
</feature>
<feature type="region of interest" description="Disordered" evidence="1">
    <location>
        <begin position="89"/>
        <end position="149"/>
    </location>
</feature>
<dbReference type="AlphaFoldDB" id="A0A8D8DML1"/>
<protein>
    <submittedName>
        <fullName evidence="2">(northern house mosquito) hypothetical protein</fullName>
    </submittedName>
</protein>
<name>A0A8D8DML1_CULPI</name>
<organism evidence="2">
    <name type="scientific">Culex pipiens</name>
    <name type="common">House mosquito</name>
    <dbReference type="NCBI Taxonomy" id="7175"/>
    <lineage>
        <taxon>Eukaryota</taxon>
        <taxon>Metazoa</taxon>
        <taxon>Ecdysozoa</taxon>
        <taxon>Arthropoda</taxon>
        <taxon>Hexapoda</taxon>
        <taxon>Insecta</taxon>
        <taxon>Pterygota</taxon>
        <taxon>Neoptera</taxon>
        <taxon>Endopterygota</taxon>
        <taxon>Diptera</taxon>
        <taxon>Nematocera</taxon>
        <taxon>Culicoidea</taxon>
        <taxon>Culicidae</taxon>
        <taxon>Culicinae</taxon>
        <taxon>Culicini</taxon>
        <taxon>Culex</taxon>
        <taxon>Culex</taxon>
    </lineage>
</organism>
<reference evidence="2" key="1">
    <citation type="submission" date="2021-05" db="EMBL/GenBank/DDBJ databases">
        <authorList>
            <person name="Alioto T."/>
            <person name="Alioto T."/>
            <person name="Gomez Garrido J."/>
        </authorList>
    </citation>
    <scope>NUCLEOTIDE SEQUENCE</scope>
</reference>
<accession>A0A8D8DML1</accession>
<sequence>MSLLPRSIAVQPPSAIANFRPIVPTEPLGVRTLRVQAGTDASVRRKPPDTRGIPRAVPSTAEHDRSRTRIARDTVPVWEPPSRRRHFGLWTNRREIRRQPRQPLHQPTPETRQTGGFVRRSPRVRQHTRERRGRWRRRGTSTRAAADRP</sequence>
<proteinExistence type="predicted"/>
<evidence type="ECO:0000256" key="1">
    <source>
        <dbReference type="SAM" id="MobiDB-lite"/>
    </source>
</evidence>
<dbReference type="EMBL" id="HBUE01169593">
    <property type="protein sequence ID" value="CAG6514293.1"/>
    <property type="molecule type" value="Transcribed_RNA"/>
</dbReference>
<dbReference type="EMBL" id="HBUE01274978">
    <property type="protein sequence ID" value="CAG6565781.1"/>
    <property type="molecule type" value="Transcribed_RNA"/>
</dbReference>
<feature type="compositionally biased region" description="Basic residues" evidence="1">
    <location>
        <begin position="120"/>
        <end position="140"/>
    </location>
</feature>
<evidence type="ECO:0000313" key="2">
    <source>
        <dbReference type="EMBL" id="CAG6514293.1"/>
    </source>
</evidence>